<dbReference type="EMBL" id="CP077717">
    <property type="protein sequence ID" value="QXJ27793.1"/>
    <property type="molecule type" value="Genomic_DNA"/>
</dbReference>
<dbReference type="Proteomes" id="UP000694018">
    <property type="component" value="Chromosome"/>
</dbReference>
<reference evidence="1" key="1">
    <citation type="journal article" date="2021" name="Environ. Microbiol.">
        <title>New insights into the diversity and evolution of the archaeal mobilome from three complete genomes of Saccharolobus shibatae.</title>
        <authorList>
            <person name="Medvedeva S."/>
            <person name="Brandt D."/>
            <person name="Cvirkaite-Krupovic V."/>
            <person name="Liu Y."/>
            <person name="Severinov K."/>
            <person name="Ishino S."/>
            <person name="Ishino Y."/>
            <person name="Prangishvili D."/>
            <person name="Kalinowski J."/>
            <person name="Krupovic M."/>
        </authorList>
    </citation>
    <scope>NUCLEOTIDE SEQUENCE</scope>
    <source>
        <strain evidence="1">B12</strain>
    </source>
</reference>
<evidence type="ECO:0000313" key="2">
    <source>
        <dbReference type="Proteomes" id="UP000694018"/>
    </source>
</evidence>
<name>A0A8F5GSE1_SACSH</name>
<accession>A0A8F5GSE1</accession>
<proteinExistence type="predicted"/>
<sequence length="142" mass="16406">MITNFKCPICHRRNTALVISTQPILYLYPEEHLSFHICQKMGLDICDKFIEIASRYGTYSNEAINKLSEIVSTVKGLIASKDVTLGNLINEGEEIMRRAENLCRDRKKDDYYKCLREKGIEEGRQKIIEAMISFYSQIGLYS</sequence>
<dbReference type="AlphaFoldDB" id="A0A8F5GSE1"/>
<dbReference type="RefSeq" id="WP_244988814.1">
    <property type="nucleotide sequence ID" value="NZ_CP077717.1"/>
</dbReference>
<dbReference type="GeneID" id="65562262"/>
<organism evidence="1 2">
    <name type="scientific">Saccharolobus shibatae (strain ATCC 51178 / DSM 5389 / JCM 8931 / NBRC 15437 / B12)</name>
    <name type="common">Sulfolobus shibatae</name>
    <dbReference type="NCBI Taxonomy" id="523848"/>
    <lineage>
        <taxon>Archaea</taxon>
        <taxon>Thermoproteota</taxon>
        <taxon>Thermoprotei</taxon>
        <taxon>Sulfolobales</taxon>
        <taxon>Sulfolobaceae</taxon>
        <taxon>Saccharolobus</taxon>
    </lineage>
</organism>
<protein>
    <submittedName>
        <fullName evidence="1">Uncharacterized protein</fullName>
    </submittedName>
</protein>
<dbReference type="KEGG" id="sshi:J5U23_00660"/>
<evidence type="ECO:0000313" key="1">
    <source>
        <dbReference type="EMBL" id="QXJ27793.1"/>
    </source>
</evidence>
<gene>
    <name evidence="1" type="ORF">J5U23_00660</name>
</gene>